<evidence type="ECO:0000313" key="3">
    <source>
        <dbReference type="Proteomes" id="UP000034231"/>
    </source>
</evidence>
<organism evidence="2 3">
    <name type="scientific">Candidatus Shapirobacteria bacterium GW2011_GWE1_38_10</name>
    <dbReference type="NCBI Taxonomy" id="1618488"/>
    <lineage>
        <taxon>Bacteria</taxon>
        <taxon>Candidatus Shapironibacteriota</taxon>
    </lineage>
</organism>
<feature type="transmembrane region" description="Helical" evidence="1">
    <location>
        <begin position="51"/>
        <end position="70"/>
    </location>
</feature>
<reference evidence="2 3" key="1">
    <citation type="journal article" date="2015" name="Nature">
        <title>rRNA introns, odd ribosomes, and small enigmatic genomes across a large radiation of phyla.</title>
        <authorList>
            <person name="Brown C.T."/>
            <person name="Hug L.A."/>
            <person name="Thomas B.C."/>
            <person name="Sharon I."/>
            <person name="Castelle C.J."/>
            <person name="Singh A."/>
            <person name="Wilkins M.J."/>
            <person name="Williams K.H."/>
            <person name="Banfield J.F."/>
        </authorList>
    </citation>
    <scope>NUCLEOTIDE SEQUENCE [LARGE SCALE GENOMIC DNA]</scope>
</reference>
<comment type="caution">
    <text evidence="2">The sequence shown here is derived from an EMBL/GenBank/DDBJ whole genome shotgun (WGS) entry which is preliminary data.</text>
</comment>
<evidence type="ECO:0000256" key="1">
    <source>
        <dbReference type="SAM" id="Phobius"/>
    </source>
</evidence>
<evidence type="ECO:0000313" key="2">
    <source>
        <dbReference type="EMBL" id="KKQ49626.1"/>
    </source>
</evidence>
<evidence type="ECO:0008006" key="4">
    <source>
        <dbReference type="Google" id="ProtNLM"/>
    </source>
</evidence>
<feature type="transmembrane region" description="Helical" evidence="1">
    <location>
        <begin position="77"/>
        <end position="96"/>
    </location>
</feature>
<dbReference type="Proteomes" id="UP000034231">
    <property type="component" value="Unassembled WGS sequence"/>
</dbReference>
<dbReference type="AlphaFoldDB" id="A0A0G0LAH3"/>
<accession>A0A0G0LAH3</accession>
<keyword evidence="1" id="KW-1133">Transmembrane helix</keyword>
<sequence>MTEIIKETITTKENQSNPVVTTPVENDGDSGNPILTTQVKTGASNRETIEYGIYFLFGFLEVLLAFRLLLKLTGASLSSAFVRFIYGVTGIFILPFEGIFRKGYAQGAETTSVLEPSTLVAIIVYIILAWGIVKLLHISSGEKQSS</sequence>
<keyword evidence="1" id="KW-0812">Transmembrane</keyword>
<proteinExistence type="predicted"/>
<feature type="transmembrane region" description="Helical" evidence="1">
    <location>
        <begin position="116"/>
        <end position="136"/>
    </location>
</feature>
<name>A0A0G0LAH3_9BACT</name>
<gene>
    <name evidence="2" type="ORF">US68_C0012G0021</name>
</gene>
<protein>
    <recommendedName>
        <fullName evidence="4">YGGT family protein</fullName>
    </recommendedName>
</protein>
<dbReference type="EMBL" id="LBTX01000012">
    <property type="protein sequence ID" value="KKQ49626.1"/>
    <property type="molecule type" value="Genomic_DNA"/>
</dbReference>
<keyword evidence="1" id="KW-0472">Membrane</keyword>